<dbReference type="Pfam" id="PF02880">
    <property type="entry name" value="PGM_PMM_III"/>
    <property type="match status" value="1"/>
</dbReference>
<proteinExistence type="inferred from homology"/>
<dbReference type="Pfam" id="PF02879">
    <property type="entry name" value="PGM_PMM_II"/>
    <property type="match status" value="1"/>
</dbReference>
<dbReference type="PANTHER" id="PTHR42946">
    <property type="entry name" value="PHOSPHOHEXOSE MUTASE"/>
    <property type="match status" value="1"/>
</dbReference>
<dbReference type="Pfam" id="PF02878">
    <property type="entry name" value="PGM_PMM_I"/>
    <property type="match status" value="1"/>
</dbReference>
<name>A0A5R9Q5Q0_9GAMM</name>
<dbReference type="InterPro" id="IPR005844">
    <property type="entry name" value="A-D-PHexomutase_a/b/a-I"/>
</dbReference>
<dbReference type="EMBL" id="PPSW01000007">
    <property type="protein sequence ID" value="TLX48124.1"/>
    <property type="molecule type" value="Genomic_DNA"/>
</dbReference>
<dbReference type="Proteomes" id="UP000309186">
    <property type="component" value="Unassembled WGS sequence"/>
</dbReference>
<organism evidence="10 11">
    <name type="scientific">Pseudoalteromonas phenolica</name>
    <dbReference type="NCBI Taxonomy" id="161398"/>
    <lineage>
        <taxon>Bacteria</taxon>
        <taxon>Pseudomonadati</taxon>
        <taxon>Pseudomonadota</taxon>
        <taxon>Gammaproteobacteria</taxon>
        <taxon>Alteromonadales</taxon>
        <taxon>Pseudoalteromonadaceae</taxon>
        <taxon>Pseudoalteromonas</taxon>
    </lineage>
</organism>
<dbReference type="InterPro" id="IPR036900">
    <property type="entry name" value="A-D-PHexomutase_C_sf"/>
</dbReference>
<evidence type="ECO:0000259" key="7">
    <source>
        <dbReference type="Pfam" id="PF02878"/>
    </source>
</evidence>
<dbReference type="InterPro" id="IPR005846">
    <property type="entry name" value="A-D-PHexomutase_a/b/a-III"/>
</dbReference>
<evidence type="ECO:0000256" key="2">
    <source>
        <dbReference type="ARBA" id="ARBA00010231"/>
    </source>
</evidence>
<feature type="domain" description="Alpha-D-phosphohexomutase alpha/beta/alpha" evidence="7">
    <location>
        <begin position="12"/>
        <end position="141"/>
    </location>
</feature>
<dbReference type="GO" id="GO:0009252">
    <property type="term" value="P:peptidoglycan biosynthetic process"/>
    <property type="evidence" value="ECO:0007669"/>
    <property type="project" value="TreeGrafter"/>
</dbReference>
<dbReference type="InterPro" id="IPR005845">
    <property type="entry name" value="A-D-PHexomutase_a/b/a-II"/>
</dbReference>
<evidence type="ECO:0000256" key="4">
    <source>
        <dbReference type="ARBA" id="ARBA00022723"/>
    </source>
</evidence>
<dbReference type="AlphaFoldDB" id="A0A5R9Q5Q0"/>
<dbReference type="GO" id="GO:0005975">
    <property type="term" value="P:carbohydrate metabolic process"/>
    <property type="evidence" value="ECO:0007669"/>
    <property type="project" value="InterPro"/>
</dbReference>
<keyword evidence="5" id="KW-0460">Magnesium</keyword>
<comment type="caution">
    <text evidence="10">The sequence shown here is derived from an EMBL/GenBank/DDBJ whole genome shotgun (WGS) entry which is preliminary data.</text>
</comment>
<evidence type="ECO:0000259" key="9">
    <source>
        <dbReference type="Pfam" id="PF02880"/>
    </source>
</evidence>
<accession>A0A5R9Q5Q0</accession>
<reference evidence="10 11" key="1">
    <citation type="submission" date="2018-01" db="EMBL/GenBank/DDBJ databases">
        <title>Co-occurrence of chitin degradation, pigmentation and bioactivity in marine Pseudoalteromonas.</title>
        <authorList>
            <person name="Paulsen S."/>
            <person name="Gram L."/>
            <person name="Machado H."/>
        </authorList>
    </citation>
    <scope>NUCLEOTIDE SEQUENCE [LARGE SCALE GENOMIC DNA]</scope>
    <source>
        <strain evidence="10 11">S3663</strain>
    </source>
</reference>
<keyword evidence="6" id="KW-0413">Isomerase</keyword>
<feature type="domain" description="Alpha-D-phosphohexomutase alpha/beta/alpha" evidence="9">
    <location>
        <begin position="297"/>
        <end position="380"/>
    </location>
</feature>
<dbReference type="GO" id="GO:0005829">
    <property type="term" value="C:cytosol"/>
    <property type="evidence" value="ECO:0007669"/>
    <property type="project" value="TreeGrafter"/>
</dbReference>
<dbReference type="SUPFAM" id="SSF55957">
    <property type="entry name" value="Phosphoglucomutase, C-terminal domain"/>
    <property type="match status" value="1"/>
</dbReference>
<comment type="similarity">
    <text evidence="2">Belongs to the phosphohexose mutase family.</text>
</comment>
<dbReference type="InterPro" id="IPR050060">
    <property type="entry name" value="Phosphoglucosamine_mutase"/>
</dbReference>
<dbReference type="RefSeq" id="WP_138479241.1">
    <property type="nucleotide sequence ID" value="NZ_PPSW01000007.1"/>
</dbReference>
<keyword evidence="4" id="KW-0479">Metal-binding</keyword>
<evidence type="ECO:0000313" key="10">
    <source>
        <dbReference type="EMBL" id="TLX48124.1"/>
    </source>
</evidence>
<dbReference type="SUPFAM" id="SSF53738">
    <property type="entry name" value="Phosphoglucomutase, first 3 domains"/>
    <property type="match status" value="3"/>
</dbReference>
<sequence length="482" mass="52867">MNVSKLIQNTSIKFGTSGARGLTEDFSQNVCVAFAMAFIEHGKRCDKLSDDNLCVAIGIDNRPSSYEMAQGVASGLIALGLDYKFHGVLPTPALAYAAMQRGEACIMVTGSHIPFDRNGLKFYYPEGEISKFDEQGILSQYIELPDELSAPELIECESATNTYINRYLNYFSELNLTAKRIGVYTHSSAGRDLYLRLLQQLDATVVELGRSDTFVPIDTEAVSKEDQQTAKIWANELNLDAIISTDGDGDRPLVADECGNWLRGDVLGLMVSQFLKIEALSVPINCNSAIELSGCFKQVARTKIGSPFVIEAFVQLQKQHKKVAGFEANGGYLLASDIDEDGKLLSALPTRDALLPILVVLAQLAKQPISKMMSGLAKRYTASGKVEHVPSHVGLAFLKALQSDTARLLAELDIKYRVIEFDNTDGTRLILSNKDIVHFRCSGNAPEMRCYVESDSGKRAETLMDCLKAKLSYLTEQAATTK</sequence>
<evidence type="ECO:0000256" key="3">
    <source>
        <dbReference type="ARBA" id="ARBA00022553"/>
    </source>
</evidence>
<dbReference type="Gene3D" id="3.40.120.10">
    <property type="entry name" value="Alpha-D-Glucose-1,6-Bisphosphate, subunit A, domain 3"/>
    <property type="match status" value="3"/>
</dbReference>
<dbReference type="GO" id="GO:0008966">
    <property type="term" value="F:phosphoglucosamine mutase activity"/>
    <property type="evidence" value="ECO:0007669"/>
    <property type="project" value="TreeGrafter"/>
</dbReference>
<comment type="cofactor">
    <cofactor evidence="1">
        <name>Mg(2+)</name>
        <dbReference type="ChEBI" id="CHEBI:18420"/>
    </cofactor>
</comment>
<evidence type="ECO:0000256" key="6">
    <source>
        <dbReference type="ARBA" id="ARBA00023235"/>
    </source>
</evidence>
<evidence type="ECO:0000313" key="11">
    <source>
        <dbReference type="Proteomes" id="UP000309186"/>
    </source>
</evidence>
<gene>
    <name evidence="10" type="ORF">C1E24_04815</name>
</gene>
<dbReference type="PANTHER" id="PTHR42946:SF1">
    <property type="entry name" value="PHOSPHOGLUCOMUTASE (ALPHA-D-GLUCOSE-1,6-BISPHOSPHATE-DEPENDENT)"/>
    <property type="match status" value="1"/>
</dbReference>
<keyword evidence="3" id="KW-0597">Phosphoprotein</keyword>
<dbReference type="GO" id="GO:0046872">
    <property type="term" value="F:metal ion binding"/>
    <property type="evidence" value="ECO:0007669"/>
    <property type="project" value="UniProtKB-KW"/>
</dbReference>
<dbReference type="Gene3D" id="3.30.310.50">
    <property type="entry name" value="Alpha-D-phosphohexomutase, C-terminal domain"/>
    <property type="match status" value="1"/>
</dbReference>
<dbReference type="GO" id="GO:0004615">
    <property type="term" value="F:phosphomannomutase activity"/>
    <property type="evidence" value="ECO:0007669"/>
    <property type="project" value="TreeGrafter"/>
</dbReference>
<protein>
    <submittedName>
        <fullName evidence="10">Phosphomannomutase</fullName>
    </submittedName>
</protein>
<evidence type="ECO:0000259" key="8">
    <source>
        <dbReference type="Pfam" id="PF02879"/>
    </source>
</evidence>
<evidence type="ECO:0000256" key="1">
    <source>
        <dbReference type="ARBA" id="ARBA00001946"/>
    </source>
</evidence>
<dbReference type="OrthoDB" id="9803322at2"/>
<dbReference type="CDD" id="cd03088">
    <property type="entry name" value="ManB"/>
    <property type="match status" value="1"/>
</dbReference>
<evidence type="ECO:0000256" key="5">
    <source>
        <dbReference type="ARBA" id="ARBA00022842"/>
    </source>
</evidence>
<feature type="domain" description="Alpha-D-phosphohexomutase alpha/beta/alpha" evidence="8">
    <location>
        <begin position="162"/>
        <end position="259"/>
    </location>
</feature>
<dbReference type="InterPro" id="IPR016055">
    <property type="entry name" value="A-D-PHexomutase_a/b/a-I/II/III"/>
</dbReference>
<dbReference type="GO" id="GO:0006048">
    <property type="term" value="P:UDP-N-acetylglucosamine biosynthetic process"/>
    <property type="evidence" value="ECO:0007669"/>
    <property type="project" value="TreeGrafter"/>
</dbReference>